<evidence type="ECO:0000259" key="5">
    <source>
        <dbReference type="Pfam" id="PF08546"/>
    </source>
</evidence>
<gene>
    <name evidence="6" type="ORF">FGG08_002583</name>
</gene>
<protein>
    <recommendedName>
        <fullName evidence="8">2-dehydropantoate 2-reductase</fullName>
    </recommendedName>
</protein>
<dbReference type="SUPFAM" id="SSF51735">
    <property type="entry name" value="NAD(P)-binding Rossmann-fold domains"/>
    <property type="match status" value="1"/>
</dbReference>
<dbReference type="EMBL" id="JAGHQL010000040">
    <property type="protein sequence ID" value="KAH0543070.1"/>
    <property type="molecule type" value="Genomic_DNA"/>
</dbReference>
<comment type="similarity">
    <text evidence="1">Belongs to the ketopantoate reductase family.</text>
</comment>
<evidence type="ECO:0008006" key="8">
    <source>
        <dbReference type="Google" id="ProtNLM"/>
    </source>
</evidence>
<dbReference type="InterPro" id="IPR013332">
    <property type="entry name" value="KPR_N"/>
</dbReference>
<dbReference type="InterPro" id="IPR013328">
    <property type="entry name" value="6PGD_dom2"/>
</dbReference>
<keyword evidence="3" id="KW-0560">Oxidoreductase</keyword>
<keyword evidence="7" id="KW-1185">Reference proteome</keyword>
<name>A0A9P8L1I3_9PEZI</name>
<dbReference type="InterPro" id="IPR050838">
    <property type="entry name" value="Ketopantoate_reductase"/>
</dbReference>
<dbReference type="Gene3D" id="1.10.1040.10">
    <property type="entry name" value="N-(1-d-carboxylethyl)-l-norvaline Dehydrogenase, domain 2"/>
    <property type="match status" value="1"/>
</dbReference>
<dbReference type="InterPro" id="IPR036291">
    <property type="entry name" value="NAD(P)-bd_dom_sf"/>
</dbReference>
<feature type="domain" description="Ketopantoate reductase N-terminal" evidence="4">
    <location>
        <begin position="7"/>
        <end position="187"/>
    </location>
</feature>
<dbReference type="OrthoDB" id="73846at2759"/>
<dbReference type="GO" id="GO:0005739">
    <property type="term" value="C:mitochondrion"/>
    <property type="evidence" value="ECO:0007669"/>
    <property type="project" value="TreeGrafter"/>
</dbReference>
<dbReference type="InterPro" id="IPR008927">
    <property type="entry name" value="6-PGluconate_DH-like_C_sf"/>
</dbReference>
<dbReference type="InterPro" id="IPR013752">
    <property type="entry name" value="KPA_reductase"/>
</dbReference>
<feature type="domain" description="Ketopantoate reductase C-terminal" evidence="5">
    <location>
        <begin position="229"/>
        <end position="361"/>
    </location>
</feature>
<dbReference type="SUPFAM" id="SSF48179">
    <property type="entry name" value="6-phosphogluconate dehydrogenase C-terminal domain-like"/>
    <property type="match status" value="1"/>
</dbReference>
<dbReference type="AlphaFoldDB" id="A0A9P8L1I3"/>
<organism evidence="6 7">
    <name type="scientific">Glutinoglossum americanum</name>
    <dbReference type="NCBI Taxonomy" id="1670608"/>
    <lineage>
        <taxon>Eukaryota</taxon>
        <taxon>Fungi</taxon>
        <taxon>Dikarya</taxon>
        <taxon>Ascomycota</taxon>
        <taxon>Pezizomycotina</taxon>
        <taxon>Geoglossomycetes</taxon>
        <taxon>Geoglossales</taxon>
        <taxon>Geoglossaceae</taxon>
        <taxon>Glutinoglossum</taxon>
    </lineage>
</organism>
<evidence type="ECO:0000256" key="1">
    <source>
        <dbReference type="ARBA" id="ARBA00007870"/>
    </source>
</evidence>
<dbReference type="Pfam" id="PF08546">
    <property type="entry name" value="ApbA_C"/>
    <property type="match status" value="1"/>
</dbReference>
<dbReference type="PANTHER" id="PTHR43765:SF2">
    <property type="entry name" value="2-DEHYDROPANTOATE 2-REDUCTASE"/>
    <property type="match status" value="1"/>
</dbReference>
<evidence type="ECO:0000256" key="3">
    <source>
        <dbReference type="ARBA" id="ARBA00023002"/>
    </source>
</evidence>
<reference evidence="6" key="1">
    <citation type="submission" date="2021-03" db="EMBL/GenBank/DDBJ databases">
        <title>Comparative genomics and phylogenomic investigation of the class Geoglossomycetes provide insights into ecological specialization and systematics.</title>
        <authorList>
            <person name="Melie T."/>
            <person name="Pirro S."/>
            <person name="Miller A.N."/>
            <person name="Quandt A."/>
        </authorList>
    </citation>
    <scope>NUCLEOTIDE SEQUENCE</scope>
    <source>
        <strain evidence="6">GBOQ0MN5Z8</strain>
    </source>
</reference>
<keyword evidence="2" id="KW-0521">NADP</keyword>
<evidence type="ECO:0000313" key="7">
    <source>
        <dbReference type="Proteomes" id="UP000698800"/>
    </source>
</evidence>
<dbReference type="PANTHER" id="PTHR43765">
    <property type="entry name" value="2-DEHYDROPANTOATE 2-REDUCTASE-RELATED"/>
    <property type="match status" value="1"/>
</dbReference>
<evidence type="ECO:0000256" key="2">
    <source>
        <dbReference type="ARBA" id="ARBA00022857"/>
    </source>
</evidence>
<evidence type="ECO:0000259" key="4">
    <source>
        <dbReference type="Pfam" id="PF02558"/>
    </source>
</evidence>
<evidence type="ECO:0000313" key="6">
    <source>
        <dbReference type="EMBL" id="KAH0543070.1"/>
    </source>
</evidence>
<dbReference type="GO" id="GO:0008677">
    <property type="term" value="F:2-dehydropantoate 2-reductase activity"/>
    <property type="evidence" value="ECO:0007669"/>
    <property type="project" value="TreeGrafter"/>
</dbReference>
<dbReference type="Gene3D" id="3.40.50.720">
    <property type="entry name" value="NAD(P)-binding Rossmann-like Domain"/>
    <property type="match status" value="1"/>
</dbReference>
<dbReference type="GO" id="GO:0050661">
    <property type="term" value="F:NADP binding"/>
    <property type="evidence" value="ECO:0007669"/>
    <property type="project" value="TreeGrafter"/>
</dbReference>
<sequence>MRSRQPIHILGIGNLGKLVAHSLRKSHPETPITLLFHRPGLVDDWNKAGQSIEVVRNGELDRQSKFDYELVSTEQSPIRNLVVATKAYATAQSLKPLRDRLAPSSTLLFLQNGIGTYNIFIPFLRLGVELGITHAQLPLGTIDEVTSSLFDQSSRPNYLAGILNHGVYTTGPFSAVHAGFADTILGPALPPSTTALASSRQEETSFLIQQILSAPMLAASLVSPSELFQAQLQKLAINAIINPLTVIFDCLNGELFHSTAIRVLIQAIISELSTVIRAIIASRNGNLDPAIFAKFSPENLEKAISDVGAKTAKNVSSMRQDVRAGRKTEIDYINGYIIARGADYGIECPQNSKLVDLVKGKTLISESQIPEVFRI</sequence>
<proteinExistence type="inferred from homology"/>
<dbReference type="Proteomes" id="UP000698800">
    <property type="component" value="Unassembled WGS sequence"/>
</dbReference>
<accession>A0A9P8L1I3</accession>
<comment type="caution">
    <text evidence="6">The sequence shown here is derived from an EMBL/GenBank/DDBJ whole genome shotgun (WGS) entry which is preliminary data.</text>
</comment>
<dbReference type="Pfam" id="PF02558">
    <property type="entry name" value="ApbA"/>
    <property type="match status" value="1"/>
</dbReference>